<dbReference type="SUPFAM" id="SSF55186">
    <property type="entry name" value="ThrRS/AlaRS common domain"/>
    <property type="match status" value="1"/>
</dbReference>
<sequence length="411" mass="42670">MQGMTSSALPAPTRRLDHAEPLELHFRAQVVAAGDGELALDASAFYPQGGGQNGDQGWLRAGEQRWAVTDTRLDKASGVVWHAVAGDLPPPPVGTPLDGEVDATRRLRQMARHTGEHLLAQAFARVNPAFEVAAVGMRGPDCTLDLGGGPSEADAQASEVLLREMMVAGPLHLETVTVPHTELHAYALRRATSLTGDVRLVMFRDRAGELFDVSACAGTHLPLGNLAAPVTVLGLERVKAGLTRVTFRAGPEAAEYLAGVYRDTRALAQSFSTSPAGLAERIDALRRERGALAAEAEQLRSALAEALVAAVPPEEVAGGVSLRLLTLPQGELLTPVLGATPAGEVRAAVAGTRCGVGSGVAEVDASAVLRSALAATGGRGGGRPELAQGQAEQPQEVLAAVRRAVVQALEG</sequence>
<dbReference type="Pfam" id="PF02272">
    <property type="entry name" value="DHHA1"/>
    <property type="match status" value="1"/>
</dbReference>
<dbReference type="InterPro" id="IPR018163">
    <property type="entry name" value="Thr/Ala-tRNA-synth_IIc_edit"/>
</dbReference>
<organism evidence="2 3">
    <name type="scientific">Deinococcus piscis</name>
    <dbReference type="NCBI Taxonomy" id="394230"/>
    <lineage>
        <taxon>Bacteria</taxon>
        <taxon>Thermotogati</taxon>
        <taxon>Deinococcota</taxon>
        <taxon>Deinococci</taxon>
        <taxon>Deinococcales</taxon>
        <taxon>Deinococcaceae</taxon>
        <taxon>Deinococcus</taxon>
    </lineage>
</organism>
<dbReference type="InterPro" id="IPR003156">
    <property type="entry name" value="DHHA1_dom"/>
</dbReference>
<dbReference type="Gene3D" id="3.10.310.40">
    <property type="match status" value="1"/>
</dbReference>
<dbReference type="InterPro" id="IPR012947">
    <property type="entry name" value="tRNA_SAD"/>
</dbReference>
<accession>A0ABQ3K719</accession>
<dbReference type="SUPFAM" id="SSF50447">
    <property type="entry name" value="Translation proteins"/>
    <property type="match status" value="1"/>
</dbReference>
<dbReference type="PANTHER" id="PTHR11777:SF9">
    <property type="entry name" value="ALANINE--TRNA LIGASE, CYTOPLASMIC"/>
    <property type="match status" value="1"/>
</dbReference>
<gene>
    <name evidence="2" type="ORF">GCM10017783_14090</name>
</gene>
<dbReference type="SMART" id="SM00863">
    <property type="entry name" value="tRNA_SAD"/>
    <property type="match status" value="1"/>
</dbReference>
<evidence type="ECO:0000313" key="3">
    <source>
        <dbReference type="Proteomes" id="UP000632154"/>
    </source>
</evidence>
<name>A0ABQ3K719_9DEIO</name>
<comment type="caution">
    <text evidence="2">The sequence shown here is derived from an EMBL/GenBank/DDBJ whole genome shotgun (WGS) entry which is preliminary data.</text>
</comment>
<feature type="domain" description="Threonyl/alanyl tRNA synthetase SAD" evidence="1">
    <location>
        <begin position="198"/>
        <end position="246"/>
    </location>
</feature>
<keyword evidence="3" id="KW-1185">Reference proteome</keyword>
<dbReference type="PANTHER" id="PTHR11777">
    <property type="entry name" value="ALANYL-TRNA SYNTHETASE"/>
    <property type="match status" value="1"/>
</dbReference>
<proteinExistence type="predicted"/>
<dbReference type="Gene3D" id="2.40.30.130">
    <property type="match status" value="1"/>
</dbReference>
<evidence type="ECO:0000313" key="2">
    <source>
        <dbReference type="EMBL" id="GHG02935.1"/>
    </source>
</evidence>
<dbReference type="InterPro" id="IPR009000">
    <property type="entry name" value="Transl_B-barrel_sf"/>
</dbReference>
<dbReference type="Pfam" id="PF01411">
    <property type="entry name" value="tRNA-synt_2c"/>
    <property type="match status" value="1"/>
</dbReference>
<dbReference type="EMBL" id="BNAL01000015">
    <property type="protein sequence ID" value="GHG02935.1"/>
    <property type="molecule type" value="Genomic_DNA"/>
</dbReference>
<reference evidence="3" key="1">
    <citation type="journal article" date="2019" name="Int. J. Syst. Evol. Microbiol.">
        <title>The Global Catalogue of Microorganisms (GCM) 10K type strain sequencing project: providing services to taxonomists for standard genome sequencing and annotation.</title>
        <authorList>
            <consortium name="The Broad Institute Genomics Platform"/>
            <consortium name="The Broad Institute Genome Sequencing Center for Infectious Disease"/>
            <person name="Wu L."/>
            <person name="Ma J."/>
        </authorList>
    </citation>
    <scope>NUCLEOTIDE SEQUENCE [LARGE SCALE GENOMIC DNA]</scope>
    <source>
        <strain evidence="3">CGMCC 1.18439</strain>
    </source>
</reference>
<evidence type="ECO:0000259" key="1">
    <source>
        <dbReference type="SMART" id="SM00863"/>
    </source>
</evidence>
<dbReference type="Gene3D" id="3.30.980.10">
    <property type="entry name" value="Threonyl-trna Synthetase, Chain A, domain 2"/>
    <property type="match status" value="1"/>
</dbReference>
<dbReference type="InterPro" id="IPR050058">
    <property type="entry name" value="Ala-tRNA_ligase"/>
</dbReference>
<dbReference type="InterPro" id="IPR018164">
    <property type="entry name" value="Ala-tRNA-synth_IIc_N"/>
</dbReference>
<protein>
    <submittedName>
        <fullName evidence="2">Serine-tRNA(Ala) deacylase</fullName>
    </submittedName>
</protein>
<dbReference type="Proteomes" id="UP000632154">
    <property type="component" value="Unassembled WGS sequence"/>
</dbReference>